<dbReference type="InterPro" id="IPR013766">
    <property type="entry name" value="Thioredoxin_domain"/>
</dbReference>
<reference evidence="3" key="1">
    <citation type="submission" date="2006-02" db="EMBL/GenBank/DDBJ databases">
        <title>Complete sequence of chromosome of Rhodoferax ferrireducens DSM 15236.</title>
        <authorList>
            <person name="Copeland A."/>
            <person name="Lucas S."/>
            <person name="Lapidus A."/>
            <person name="Barry K."/>
            <person name="Detter J.C."/>
            <person name="Glavina del Rio T."/>
            <person name="Hammon N."/>
            <person name="Israni S."/>
            <person name="Pitluck S."/>
            <person name="Brettin T."/>
            <person name="Bruce D."/>
            <person name="Han C."/>
            <person name="Tapia R."/>
            <person name="Gilna P."/>
            <person name="Kiss H."/>
            <person name="Schmutz J."/>
            <person name="Larimer F."/>
            <person name="Land M."/>
            <person name="Kyrpides N."/>
            <person name="Ivanova N."/>
            <person name="Richardson P."/>
        </authorList>
    </citation>
    <scope>NUCLEOTIDE SEQUENCE [LARGE SCALE GENOMIC DNA]</scope>
    <source>
        <strain evidence="3">ATCC BAA-621 / DSM 15236 / T118</strain>
    </source>
</reference>
<dbReference type="KEGG" id="rfr:Rfer_1211"/>
<name>Q21Z57_ALBFT</name>
<feature type="domain" description="Thioredoxin" evidence="1">
    <location>
        <begin position="1"/>
        <end position="115"/>
    </location>
</feature>
<dbReference type="AlphaFoldDB" id="Q21Z57"/>
<dbReference type="CDD" id="cd02947">
    <property type="entry name" value="TRX_family"/>
    <property type="match status" value="1"/>
</dbReference>
<protein>
    <recommendedName>
        <fullName evidence="1">Thioredoxin domain-containing protein</fullName>
    </recommendedName>
</protein>
<dbReference type="STRING" id="338969.Rfer_1211"/>
<evidence type="ECO:0000313" key="3">
    <source>
        <dbReference type="Proteomes" id="UP000008332"/>
    </source>
</evidence>
<evidence type="ECO:0000259" key="1">
    <source>
        <dbReference type="PROSITE" id="PS51352"/>
    </source>
</evidence>
<dbReference type="EMBL" id="CP000267">
    <property type="protein sequence ID" value="ABD68946.1"/>
    <property type="molecule type" value="Genomic_DNA"/>
</dbReference>
<dbReference type="HOGENOM" id="CLU_090389_16_0_4"/>
<dbReference type="Gene3D" id="3.40.30.10">
    <property type="entry name" value="Glutaredoxin"/>
    <property type="match status" value="1"/>
</dbReference>
<evidence type="ECO:0000313" key="2">
    <source>
        <dbReference type="EMBL" id="ABD68946.1"/>
    </source>
</evidence>
<gene>
    <name evidence="2" type="ordered locus">Rfer_1211</name>
</gene>
<dbReference type="InterPro" id="IPR036249">
    <property type="entry name" value="Thioredoxin-like_sf"/>
</dbReference>
<dbReference type="Proteomes" id="UP000008332">
    <property type="component" value="Chromosome"/>
</dbReference>
<dbReference type="OrthoDB" id="9797598at2"/>
<proteinExistence type="predicted"/>
<sequence>MTRAQSIVDATMQTDLTDQQIEHLKTTQAVLLLFGGPQCAVCQAIKPKLENLMTQRHPEIALVYVDCVTSSAICAQHGVFTLPVVQFYIEGRLYLERGRSFSLVELSDQIERLVLLWKAAAG</sequence>
<keyword evidence="3" id="KW-1185">Reference proteome</keyword>
<dbReference type="Pfam" id="PF00085">
    <property type="entry name" value="Thioredoxin"/>
    <property type="match status" value="1"/>
</dbReference>
<dbReference type="eggNOG" id="COG0526">
    <property type="taxonomic scope" value="Bacteria"/>
</dbReference>
<accession>Q21Z57</accession>
<dbReference type="SUPFAM" id="SSF52833">
    <property type="entry name" value="Thioredoxin-like"/>
    <property type="match status" value="1"/>
</dbReference>
<dbReference type="PROSITE" id="PS51352">
    <property type="entry name" value="THIOREDOXIN_2"/>
    <property type="match status" value="1"/>
</dbReference>
<organism evidence="2 3">
    <name type="scientific">Albidiferax ferrireducens (strain ATCC BAA-621 / DSM 15236 / T118)</name>
    <name type="common">Rhodoferax ferrireducens</name>
    <dbReference type="NCBI Taxonomy" id="338969"/>
    <lineage>
        <taxon>Bacteria</taxon>
        <taxon>Pseudomonadati</taxon>
        <taxon>Pseudomonadota</taxon>
        <taxon>Betaproteobacteria</taxon>
        <taxon>Burkholderiales</taxon>
        <taxon>Comamonadaceae</taxon>
        <taxon>Rhodoferax</taxon>
    </lineage>
</organism>